<dbReference type="Proteomes" id="UP001063166">
    <property type="component" value="Unassembled WGS sequence"/>
</dbReference>
<reference evidence="2" key="1">
    <citation type="submission" date="2022-07" db="EMBL/GenBank/DDBJ databases">
        <title>The genome of Lyophyllum shimeji provides insight into the initial evolution of ectomycorrhizal fungal genome.</title>
        <authorList>
            <person name="Kobayashi Y."/>
            <person name="Shibata T."/>
            <person name="Hirakawa H."/>
            <person name="Shigenobu S."/>
            <person name="Nishiyama T."/>
            <person name="Yamada A."/>
            <person name="Hasebe M."/>
            <person name="Kawaguchi M."/>
        </authorList>
    </citation>
    <scope>NUCLEOTIDE SEQUENCE</scope>
    <source>
        <strain evidence="2">AT787</strain>
    </source>
</reference>
<feature type="compositionally biased region" description="Basic residues" evidence="1">
    <location>
        <begin position="24"/>
        <end position="33"/>
    </location>
</feature>
<evidence type="ECO:0000256" key="1">
    <source>
        <dbReference type="SAM" id="MobiDB-lite"/>
    </source>
</evidence>
<proteinExistence type="predicted"/>
<gene>
    <name evidence="2" type="ORF">LshimejAT787_1700160</name>
</gene>
<keyword evidence="3" id="KW-1185">Reference proteome</keyword>
<sequence>MHRVRPQAQLVDVWQRGFSCRRSRRPLHSKRPSYHNDSGPPRGFAGVSTSGPSKECGRRLVSLGLQLTGGHTTRLTHS</sequence>
<accession>A0A9P3PZD3</accession>
<name>A0A9P3PZD3_LYOSH</name>
<protein>
    <submittedName>
        <fullName evidence="2">Uncharacterized protein</fullName>
    </submittedName>
</protein>
<comment type="caution">
    <text evidence="2">The sequence shown here is derived from an EMBL/GenBank/DDBJ whole genome shotgun (WGS) entry which is preliminary data.</text>
</comment>
<evidence type="ECO:0000313" key="2">
    <source>
        <dbReference type="EMBL" id="GLB44389.1"/>
    </source>
</evidence>
<feature type="region of interest" description="Disordered" evidence="1">
    <location>
        <begin position="24"/>
        <end position="56"/>
    </location>
</feature>
<evidence type="ECO:0000313" key="3">
    <source>
        <dbReference type="Proteomes" id="UP001063166"/>
    </source>
</evidence>
<dbReference type="EMBL" id="BRPK01000017">
    <property type="protein sequence ID" value="GLB44389.1"/>
    <property type="molecule type" value="Genomic_DNA"/>
</dbReference>
<dbReference type="AlphaFoldDB" id="A0A9P3PZD3"/>
<organism evidence="2 3">
    <name type="scientific">Lyophyllum shimeji</name>
    <name type="common">Hon-shimeji</name>
    <name type="synonym">Tricholoma shimeji</name>
    <dbReference type="NCBI Taxonomy" id="47721"/>
    <lineage>
        <taxon>Eukaryota</taxon>
        <taxon>Fungi</taxon>
        <taxon>Dikarya</taxon>
        <taxon>Basidiomycota</taxon>
        <taxon>Agaricomycotina</taxon>
        <taxon>Agaricomycetes</taxon>
        <taxon>Agaricomycetidae</taxon>
        <taxon>Agaricales</taxon>
        <taxon>Tricholomatineae</taxon>
        <taxon>Lyophyllaceae</taxon>
        <taxon>Lyophyllum</taxon>
    </lineage>
</organism>